<dbReference type="Pfam" id="PF07938">
    <property type="entry name" value="Fungal_lectin"/>
    <property type="match status" value="1"/>
</dbReference>
<dbReference type="SUPFAM" id="SSF89372">
    <property type="entry name" value="Fucose-specific lectin"/>
    <property type="match status" value="1"/>
</dbReference>
<dbReference type="EMBL" id="KZ824307">
    <property type="protein sequence ID" value="RAL09113.1"/>
    <property type="molecule type" value="Genomic_DNA"/>
</dbReference>
<dbReference type="Proteomes" id="UP000248961">
    <property type="component" value="Unassembled WGS sequence"/>
</dbReference>
<reference evidence="4 5" key="1">
    <citation type="submission" date="2018-02" db="EMBL/GenBank/DDBJ databases">
        <title>The genomes of Aspergillus section Nigri reveals drivers in fungal speciation.</title>
        <authorList>
            <consortium name="DOE Joint Genome Institute"/>
            <person name="Vesth T.C."/>
            <person name="Nybo J."/>
            <person name="Theobald S."/>
            <person name="Brandl J."/>
            <person name="Frisvad J.C."/>
            <person name="Nielsen K.F."/>
            <person name="Lyhne E.K."/>
            <person name="Kogle M.E."/>
            <person name="Kuo A."/>
            <person name="Riley R."/>
            <person name="Clum A."/>
            <person name="Nolan M."/>
            <person name="Lipzen A."/>
            <person name="Salamov A."/>
            <person name="Henrissat B."/>
            <person name="Wiebenga A."/>
            <person name="De vries R.P."/>
            <person name="Grigoriev I.V."/>
            <person name="Mortensen U.H."/>
            <person name="Andersen M.R."/>
            <person name="Baker S.E."/>
        </authorList>
    </citation>
    <scope>NUCLEOTIDE SEQUENCE [LARGE SCALE GENOMIC DNA]</scope>
    <source>
        <strain evidence="4 5">CBS 101889</strain>
    </source>
</reference>
<evidence type="ECO:0000256" key="3">
    <source>
        <dbReference type="ARBA" id="ARBA00022734"/>
    </source>
</evidence>
<dbReference type="STRING" id="1450537.A0A395HNV9"/>
<proteinExistence type="inferred from homology"/>
<accession>A0A395HNV9</accession>
<dbReference type="VEuPathDB" id="FungiDB:BO97DRAFT_459563"/>
<dbReference type="RefSeq" id="XP_025548267.1">
    <property type="nucleotide sequence ID" value="XM_025699286.1"/>
</dbReference>
<name>A0A395HNV9_ASPHC</name>
<dbReference type="InterPro" id="IPR012475">
    <property type="entry name" value="Fungal_lectin"/>
</dbReference>
<dbReference type="GO" id="GO:0030246">
    <property type="term" value="F:carbohydrate binding"/>
    <property type="evidence" value="ECO:0007669"/>
    <property type="project" value="UniProtKB-KW"/>
</dbReference>
<evidence type="ECO:0000256" key="1">
    <source>
        <dbReference type="ARBA" id="ARBA00009042"/>
    </source>
</evidence>
<keyword evidence="5" id="KW-1185">Reference proteome</keyword>
<evidence type="ECO:0000313" key="5">
    <source>
        <dbReference type="Proteomes" id="UP000248961"/>
    </source>
</evidence>
<dbReference type="Gene3D" id="2.120.10.70">
    <property type="entry name" value="Fucose-specific lectin"/>
    <property type="match status" value="1"/>
</dbReference>
<evidence type="ECO:0000256" key="2">
    <source>
        <dbReference type="ARBA" id="ARBA00015560"/>
    </source>
</evidence>
<keyword evidence="3 4" id="KW-0430">Lectin</keyword>
<comment type="similarity">
    <text evidence="1">Belongs to the fungal fucose-specific lectin family.</text>
</comment>
<dbReference type="AlphaFoldDB" id="A0A395HNV9"/>
<protein>
    <recommendedName>
        <fullName evidence="2">Fucose-specific lectin</fullName>
    </recommendedName>
</protein>
<organism evidence="4 5">
    <name type="scientific">Aspergillus homomorphus (strain CBS 101889)</name>
    <dbReference type="NCBI Taxonomy" id="1450537"/>
    <lineage>
        <taxon>Eukaryota</taxon>
        <taxon>Fungi</taxon>
        <taxon>Dikarya</taxon>
        <taxon>Ascomycota</taxon>
        <taxon>Pezizomycotina</taxon>
        <taxon>Eurotiomycetes</taxon>
        <taxon>Eurotiomycetidae</taxon>
        <taxon>Eurotiales</taxon>
        <taxon>Aspergillaceae</taxon>
        <taxon>Aspergillus</taxon>
        <taxon>Aspergillus subgen. Circumdati</taxon>
    </lineage>
</organism>
<gene>
    <name evidence="4" type="ORF">BO97DRAFT_459563</name>
</gene>
<dbReference type="OrthoDB" id="407298at2759"/>
<evidence type="ECO:0000313" key="4">
    <source>
        <dbReference type="EMBL" id="RAL09113.1"/>
    </source>
</evidence>
<dbReference type="GeneID" id="37203575"/>
<sequence>MSTSGAQQIRFRCAIAVVGSEDNFQVFTQDTFGRIRETRCRDGKWSGGTEHDLVRQGILGSPIAAISCPREGGSDVSSSEDTTSTQVHLYYIGENNVVKEVIRDKDGKWHEGNLNRQEIKVAPYSMMAACCHRGRDRTHCRLYVQMPDNNIQEFGCDDERSGWSQMTKLGRALPGTGLACLSHSSESHNNSMSIRVFHQSEDLSLKEKFYDGRNWREGDFSISKALPRTDLAATALDNDSFRVYFIHENNHVVEMVHEGRKWQRGDFHQQCVPGSQIAALASNGKDRKIRLYFQSGKHVTAVTEWMYHREWKETKEALPPA</sequence>